<evidence type="ECO:0000313" key="3">
    <source>
        <dbReference type="Proteomes" id="UP000748752"/>
    </source>
</evidence>
<protein>
    <recommendedName>
        <fullName evidence="1">Antitoxin FitA-like ribbon-helix-helix domain-containing protein</fullName>
    </recommendedName>
</protein>
<dbReference type="InterPro" id="IPR010985">
    <property type="entry name" value="Ribbon_hlx_hlx"/>
</dbReference>
<dbReference type="RefSeq" id="WP_200236281.1">
    <property type="nucleotide sequence ID" value="NZ_NRRV01000018.1"/>
</dbReference>
<dbReference type="Pfam" id="PF22513">
    <property type="entry name" value="FitA-like_RHH"/>
    <property type="match status" value="1"/>
</dbReference>
<accession>A0ABS1CG76</accession>
<keyword evidence="3" id="KW-1185">Reference proteome</keyword>
<evidence type="ECO:0000313" key="2">
    <source>
        <dbReference type="EMBL" id="MBK1630916.1"/>
    </source>
</evidence>
<organism evidence="2 3">
    <name type="scientific">Thiohalocapsa halophila</name>
    <dbReference type="NCBI Taxonomy" id="69359"/>
    <lineage>
        <taxon>Bacteria</taxon>
        <taxon>Pseudomonadati</taxon>
        <taxon>Pseudomonadota</taxon>
        <taxon>Gammaproteobacteria</taxon>
        <taxon>Chromatiales</taxon>
        <taxon>Chromatiaceae</taxon>
        <taxon>Thiohalocapsa</taxon>
    </lineage>
</organism>
<gene>
    <name evidence="2" type="ORF">CKO31_09210</name>
</gene>
<dbReference type="InterPro" id="IPR053853">
    <property type="entry name" value="FitA-like_RHH"/>
</dbReference>
<evidence type="ECO:0000259" key="1">
    <source>
        <dbReference type="Pfam" id="PF22513"/>
    </source>
</evidence>
<dbReference type="EMBL" id="NRRV01000018">
    <property type="protein sequence ID" value="MBK1630916.1"/>
    <property type="molecule type" value="Genomic_DNA"/>
</dbReference>
<proteinExistence type="predicted"/>
<dbReference type="Proteomes" id="UP000748752">
    <property type="component" value="Unassembled WGS sequence"/>
</dbReference>
<name>A0ABS1CG76_9GAMM</name>
<dbReference type="SUPFAM" id="SSF47598">
    <property type="entry name" value="Ribbon-helix-helix"/>
    <property type="match status" value="1"/>
</dbReference>
<comment type="caution">
    <text evidence="2">The sequence shown here is derived from an EMBL/GenBank/DDBJ whole genome shotgun (WGS) entry which is preliminary data.</text>
</comment>
<feature type="domain" description="Antitoxin FitA-like ribbon-helix-helix" evidence="1">
    <location>
        <begin position="2"/>
        <end position="36"/>
    </location>
</feature>
<sequence>MPSLQIRELPDDLYQRLVLRARRAHRSLSQQALDDLAKVLGRGSAVKRRALLERIAVEAGHAPNDPAITSPEILIREDRGR</sequence>
<reference evidence="2 3" key="1">
    <citation type="journal article" date="2020" name="Microorganisms">
        <title>Osmotic Adaptation and Compatible Solute Biosynthesis of Phototrophic Bacteria as Revealed from Genome Analyses.</title>
        <authorList>
            <person name="Imhoff J.F."/>
            <person name="Rahn T."/>
            <person name="Kunzel S."/>
            <person name="Keller A."/>
            <person name="Neulinger S.C."/>
        </authorList>
    </citation>
    <scope>NUCLEOTIDE SEQUENCE [LARGE SCALE GENOMIC DNA]</scope>
    <source>
        <strain evidence="2 3">DSM 6210</strain>
    </source>
</reference>